<evidence type="ECO:0000313" key="2">
    <source>
        <dbReference type="EMBL" id="NKF21741.1"/>
    </source>
</evidence>
<proteinExistence type="predicted"/>
<evidence type="ECO:0000256" key="1">
    <source>
        <dbReference type="SAM" id="SignalP"/>
    </source>
</evidence>
<name>A0A970B8U4_9GAMM</name>
<evidence type="ECO:0000313" key="3">
    <source>
        <dbReference type="Proteomes" id="UP000653472"/>
    </source>
</evidence>
<dbReference type="EMBL" id="JAAVXB010000002">
    <property type="protein sequence ID" value="NKF21741.1"/>
    <property type="molecule type" value="Genomic_DNA"/>
</dbReference>
<accession>A0A970B8U4</accession>
<reference evidence="2" key="1">
    <citation type="submission" date="2020-03" db="EMBL/GenBank/DDBJ databases">
        <title>Solimonas marina sp. nov., isolated from deep seawater of the Pacific Ocean.</title>
        <authorList>
            <person name="Liu X."/>
            <person name="Lai Q."/>
            <person name="Sun F."/>
            <person name="Gai Y."/>
            <person name="Li G."/>
            <person name="Shao Z."/>
        </authorList>
    </citation>
    <scope>NUCLEOTIDE SEQUENCE</scope>
    <source>
        <strain evidence="2">C16B3</strain>
    </source>
</reference>
<comment type="caution">
    <text evidence="2">The sequence shown here is derived from an EMBL/GenBank/DDBJ whole genome shotgun (WGS) entry which is preliminary data.</text>
</comment>
<sequence>MRYLFAAAAALACCGTAFADAPVTISADHLQRANAMAQPYRQCLADRFGDRYLNLGNDPMKVIGEVEAGCQTQLDTAHRFLSSLGYSADLIDRALIDIKARADGAAVAFVHRMPNYRLPNYHF</sequence>
<protein>
    <recommendedName>
        <fullName evidence="4">DUF3718 domain-containing protein</fullName>
    </recommendedName>
</protein>
<dbReference type="Proteomes" id="UP000653472">
    <property type="component" value="Unassembled WGS sequence"/>
</dbReference>
<dbReference type="RefSeq" id="WP_168146978.1">
    <property type="nucleotide sequence ID" value="NZ_JAAVXB010000002.1"/>
</dbReference>
<gene>
    <name evidence="2" type="ORF">G7Y82_05380</name>
</gene>
<evidence type="ECO:0008006" key="4">
    <source>
        <dbReference type="Google" id="ProtNLM"/>
    </source>
</evidence>
<feature type="signal peptide" evidence="1">
    <location>
        <begin position="1"/>
        <end position="19"/>
    </location>
</feature>
<organism evidence="2 3">
    <name type="scientific">Solimonas marina</name>
    <dbReference type="NCBI Taxonomy" id="2714601"/>
    <lineage>
        <taxon>Bacteria</taxon>
        <taxon>Pseudomonadati</taxon>
        <taxon>Pseudomonadota</taxon>
        <taxon>Gammaproteobacteria</taxon>
        <taxon>Nevskiales</taxon>
        <taxon>Nevskiaceae</taxon>
        <taxon>Solimonas</taxon>
    </lineage>
</organism>
<feature type="chain" id="PRO_5037537117" description="DUF3718 domain-containing protein" evidence="1">
    <location>
        <begin position="20"/>
        <end position="123"/>
    </location>
</feature>
<dbReference type="AlphaFoldDB" id="A0A970B8U4"/>
<keyword evidence="1" id="KW-0732">Signal</keyword>
<keyword evidence="3" id="KW-1185">Reference proteome</keyword>